<evidence type="ECO:0000256" key="1">
    <source>
        <dbReference type="ARBA" id="ARBA00004613"/>
    </source>
</evidence>
<organism evidence="6 7">
    <name type="scientific">Halosimplex pelagicum</name>
    <dbReference type="NCBI Taxonomy" id="869886"/>
    <lineage>
        <taxon>Archaea</taxon>
        <taxon>Methanobacteriati</taxon>
        <taxon>Methanobacteriota</taxon>
        <taxon>Stenosarchaea group</taxon>
        <taxon>Halobacteria</taxon>
        <taxon>Halobacteriales</taxon>
        <taxon>Haloarculaceae</taxon>
        <taxon>Halosimplex</taxon>
    </lineage>
</organism>
<dbReference type="AlphaFoldDB" id="A0A7D5T997"/>
<evidence type="ECO:0000256" key="3">
    <source>
        <dbReference type="ARBA" id="ARBA00022729"/>
    </source>
</evidence>
<feature type="region of interest" description="Disordered" evidence="5">
    <location>
        <begin position="1"/>
        <end position="88"/>
    </location>
</feature>
<sequence>MPTINRSGQAYRYATHEANGSVHVDSNPRKKDSDGDVIPDDAEKFRAHTDPSGDVRYAIANTLATGPVQMDDTRDSDQDGFPDRQEFRGIPTQVDGEFTQFETDPLNPDTDGDQLHESVEFESLTTVGRDVGATTVQRDIFPIISDPTAVDPDGDHLSDREERAFGTDPLDANPDDDQFTDFEDQNRILRISRPRSTFRSERPDSLAFETTSRLQQSATRAVSRKWSSTLLLGRLVRSETRPGTMSVSTLQGR</sequence>
<comment type="subcellular location">
    <subcellularLocation>
        <location evidence="1">Secreted</location>
    </subcellularLocation>
</comment>
<dbReference type="RefSeq" id="WP_179921925.1">
    <property type="nucleotide sequence ID" value="NZ_CP058909.1"/>
</dbReference>
<evidence type="ECO:0000256" key="2">
    <source>
        <dbReference type="ARBA" id="ARBA00022525"/>
    </source>
</evidence>
<dbReference type="KEGG" id="hpel:HZS54_08650"/>
<keyword evidence="3" id="KW-0732">Signal</keyword>
<gene>
    <name evidence="6" type="ORF">HZS54_08650</name>
</gene>
<dbReference type="InterPro" id="IPR059100">
    <property type="entry name" value="TSP3_bac"/>
</dbReference>
<dbReference type="GeneID" id="56082653"/>
<dbReference type="OrthoDB" id="27885at2157"/>
<dbReference type="Proteomes" id="UP000509346">
    <property type="component" value="Chromosome"/>
</dbReference>
<feature type="compositionally biased region" description="Basic and acidic residues" evidence="5">
    <location>
        <begin position="71"/>
        <end position="87"/>
    </location>
</feature>
<evidence type="ECO:0000313" key="6">
    <source>
        <dbReference type="EMBL" id="QLH81690.1"/>
    </source>
</evidence>
<proteinExistence type="predicted"/>
<evidence type="ECO:0000256" key="4">
    <source>
        <dbReference type="ARBA" id="ARBA00022837"/>
    </source>
</evidence>
<feature type="compositionally biased region" description="Basic and acidic residues" evidence="5">
    <location>
        <begin position="41"/>
        <end position="53"/>
    </location>
</feature>
<name>A0A7D5T997_9EURY</name>
<dbReference type="EMBL" id="CP058909">
    <property type="protein sequence ID" value="QLH81690.1"/>
    <property type="molecule type" value="Genomic_DNA"/>
</dbReference>
<evidence type="ECO:0000256" key="5">
    <source>
        <dbReference type="SAM" id="MobiDB-lite"/>
    </source>
</evidence>
<evidence type="ECO:0000313" key="7">
    <source>
        <dbReference type="Proteomes" id="UP000509346"/>
    </source>
</evidence>
<keyword evidence="2" id="KW-0964">Secreted</keyword>
<protein>
    <submittedName>
        <fullName evidence="6">Uncharacterized protein</fullName>
    </submittedName>
</protein>
<reference evidence="6 7" key="1">
    <citation type="submission" date="2020-07" db="EMBL/GenBank/DDBJ databases">
        <title>Halosimplex litoreum sp. nov. and Halosimplex rubrum sp. nov., isolated from different salt environments.</title>
        <authorList>
            <person name="Cui H."/>
        </authorList>
    </citation>
    <scope>NUCLEOTIDE SEQUENCE [LARGE SCALE GENOMIC DNA]</scope>
    <source>
        <strain evidence="6 7">R2</strain>
    </source>
</reference>
<accession>A0A7D5T997</accession>
<dbReference type="Pfam" id="PF18884">
    <property type="entry name" value="TSP3_bac"/>
    <property type="match status" value="1"/>
</dbReference>
<keyword evidence="7" id="KW-1185">Reference proteome</keyword>
<keyword evidence="4" id="KW-0106">Calcium</keyword>